<gene>
    <name evidence="2" type="ORF">TWF694_007259</name>
</gene>
<organism evidence="2 3">
    <name type="scientific">Orbilia ellipsospora</name>
    <dbReference type="NCBI Taxonomy" id="2528407"/>
    <lineage>
        <taxon>Eukaryota</taxon>
        <taxon>Fungi</taxon>
        <taxon>Dikarya</taxon>
        <taxon>Ascomycota</taxon>
        <taxon>Pezizomycotina</taxon>
        <taxon>Orbiliomycetes</taxon>
        <taxon>Orbiliales</taxon>
        <taxon>Orbiliaceae</taxon>
        <taxon>Orbilia</taxon>
    </lineage>
</organism>
<comment type="caution">
    <text evidence="2">The sequence shown here is derived from an EMBL/GenBank/DDBJ whole genome shotgun (WGS) entry which is preliminary data.</text>
</comment>
<name>A0AAV9XH69_9PEZI</name>
<feature type="chain" id="PRO_5043732092" evidence="1">
    <location>
        <begin position="19"/>
        <end position="330"/>
    </location>
</feature>
<evidence type="ECO:0000313" key="3">
    <source>
        <dbReference type="Proteomes" id="UP001365542"/>
    </source>
</evidence>
<evidence type="ECO:0000256" key="1">
    <source>
        <dbReference type="SAM" id="SignalP"/>
    </source>
</evidence>
<dbReference type="AlphaFoldDB" id="A0AAV9XH69"/>
<feature type="signal peptide" evidence="1">
    <location>
        <begin position="1"/>
        <end position="18"/>
    </location>
</feature>
<dbReference type="EMBL" id="JAVHJO010000003">
    <property type="protein sequence ID" value="KAK6541448.1"/>
    <property type="molecule type" value="Genomic_DNA"/>
</dbReference>
<evidence type="ECO:0000313" key="2">
    <source>
        <dbReference type="EMBL" id="KAK6541448.1"/>
    </source>
</evidence>
<keyword evidence="3" id="KW-1185">Reference proteome</keyword>
<reference evidence="2 3" key="1">
    <citation type="submission" date="2019-10" db="EMBL/GenBank/DDBJ databases">
        <authorList>
            <person name="Palmer J.M."/>
        </authorList>
    </citation>
    <scope>NUCLEOTIDE SEQUENCE [LARGE SCALE GENOMIC DNA]</scope>
    <source>
        <strain evidence="2 3">TWF694</strain>
    </source>
</reference>
<keyword evidence="1" id="KW-0732">Signal</keyword>
<sequence>MWLKTYILILIYSTFTNSAPRPLDDDSDWNRNKAITILSSLVKGVDNFYQWSGVIKSMFFDDKNRCLTVDMRNQNFGRPHQYARAVVNHCPDSRDAAPTEQRWFVKGTIEFIYGDQPVFEGYIRSNMKTWENEQLCLTAHKDIQQAPGLNPTYNAYVDAQDIPENTAWGAKVLQYRNFITHWGPAYLDTCNINNPNQVWHIGLGKSNLPNAPDKWTWIRPKSYPPGTCRSPQDKDWCDGTDHTNCRPNYPFNRGLMRPNWQATTKDDGFTLLTEVGCSPSLWMFQPNFIALDNNGNILNAIVSGTQQDSRHAPYYLDSDIVQPGDAASDL</sequence>
<dbReference type="Proteomes" id="UP001365542">
    <property type="component" value="Unassembled WGS sequence"/>
</dbReference>
<proteinExistence type="predicted"/>
<accession>A0AAV9XH69</accession>
<protein>
    <submittedName>
        <fullName evidence="2">Uncharacterized protein</fullName>
    </submittedName>
</protein>
<dbReference type="PROSITE" id="PS50231">
    <property type="entry name" value="RICIN_B_LECTIN"/>
    <property type="match status" value="1"/>
</dbReference>